<evidence type="ECO:0000313" key="1">
    <source>
        <dbReference type="EMBL" id="OOQ62201.1"/>
    </source>
</evidence>
<dbReference type="Proteomes" id="UP000189739">
    <property type="component" value="Unassembled WGS sequence"/>
</dbReference>
<comment type="caution">
    <text evidence="1">The sequence shown here is derived from an EMBL/GenBank/DDBJ whole genome shotgun (WGS) entry which is preliminary data.</text>
</comment>
<dbReference type="EMBL" id="MBTF01000001">
    <property type="protein sequence ID" value="OOQ62201.1"/>
    <property type="molecule type" value="Genomic_DNA"/>
</dbReference>
<sequence>MAARTKRFFSELDKRELLNDLKLCRDACIRTLAKAPIQGNVYKGAHRLINEVDTMAECLTGDRKHLHQKQHST</sequence>
<name>A0A1S9PMP6_9SPHI</name>
<protein>
    <recommendedName>
        <fullName evidence="3">Four helix bundle protein</fullName>
    </recommendedName>
</protein>
<proteinExistence type="predicted"/>
<gene>
    <name evidence="1" type="ORF">BC343_03930</name>
</gene>
<evidence type="ECO:0008006" key="3">
    <source>
        <dbReference type="Google" id="ProtNLM"/>
    </source>
</evidence>
<keyword evidence="2" id="KW-1185">Reference proteome</keyword>
<accession>A0A1S9PMP6</accession>
<evidence type="ECO:0000313" key="2">
    <source>
        <dbReference type="Proteomes" id="UP000189739"/>
    </source>
</evidence>
<reference evidence="1 2" key="1">
    <citation type="submission" date="2016-07" db="EMBL/GenBank/DDBJ databases">
        <title>Genomic analysis of zinc-resistant bacterium Mucilaginibacter pedocola TBZ30.</title>
        <authorList>
            <person name="Huang J."/>
            <person name="Tang J."/>
        </authorList>
    </citation>
    <scope>NUCLEOTIDE SEQUENCE [LARGE SCALE GENOMIC DNA]</scope>
    <source>
        <strain evidence="1 2">TBZ30</strain>
    </source>
</reference>
<dbReference type="STRING" id="1792845.BC343_03930"/>
<dbReference type="AlphaFoldDB" id="A0A1S9PMP6"/>
<organism evidence="1 2">
    <name type="scientific">Mucilaginibacter pedocola</name>
    <dbReference type="NCBI Taxonomy" id="1792845"/>
    <lineage>
        <taxon>Bacteria</taxon>
        <taxon>Pseudomonadati</taxon>
        <taxon>Bacteroidota</taxon>
        <taxon>Sphingobacteriia</taxon>
        <taxon>Sphingobacteriales</taxon>
        <taxon>Sphingobacteriaceae</taxon>
        <taxon>Mucilaginibacter</taxon>
    </lineage>
</organism>